<dbReference type="Pfam" id="PF07261">
    <property type="entry name" value="DnaB_2"/>
    <property type="match status" value="2"/>
</dbReference>
<dbReference type="AlphaFoldDB" id="D4LCU9"/>
<dbReference type="PATRIC" id="fig|213810.4.peg.1214"/>
<keyword evidence="5" id="KW-1185">Reference proteome</keyword>
<dbReference type="RefSeq" id="WP_015558351.1">
    <property type="nucleotide sequence ID" value="NC_021039.1"/>
</dbReference>
<dbReference type="InterPro" id="IPR017019">
    <property type="entry name" value="DNA_replication_prd_bac"/>
</dbReference>
<feature type="domain" description="DnaB/C C-terminal" evidence="3">
    <location>
        <begin position="139"/>
        <end position="211"/>
    </location>
</feature>
<dbReference type="Proteomes" id="UP000007054">
    <property type="component" value="Chromosome"/>
</dbReference>
<evidence type="ECO:0000259" key="3">
    <source>
        <dbReference type="Pfam" id="PF07261"/>
    </source>
</evidence>
<name>D4LCU9_RUMC1</name>
<dbReference type="InterPro" id="IPR006343">
    <property type="entry name" value="DnaB/C_C"/>
</dbReference>
<evidence type="ECO:0000256" key="1">
    <source>
        <dbReference type="ARBA" id="ARBA00093462"/>
    </source>
</evidence>
<dbReference type="BioCyc" id="RCHA213810:RUM_RS06395-MONOMER"/>
<dbReference type="NCBIfam" id="TIGR01446">
    <property type="entry name" value="DnaD_dom"/>
    <property type="match status" value="2"/>
</dbReference>
<feature type="domain" description="DnaB/C C-terminal" evidence="3">
    <location>
        <begin position="230"/>
        <end position="295"/>
    </location>
</feature>
<dbReference type="KEGG" id="rch:RUM_13180"/>
<dbReference type="SUPFAM" id="SSF158499">
    <property type="entry name" value="DnaD domain-like"/>
    <property type="match status" value="2"/>
</dbReference>
<dbReference type="GeneID" id="83156053"/>
<sequence>MDFQLHCGAWNQMFPVPNAVADHFLKLASPDALRVLLYLLRHGNETLTDEAIGEALSISREQVEDAFLFWEQANILERSGTAQPQEPVRQNAPAPAAPTPQPATEVPKPFAQRSSAGFLPTPSELAARIQESREIKSLFDMAEQQFHRMLTPTEQRSLLWMRDYLGLGPDVILMLIGYCISIEKPHVRYIETVAVSWQERDILTFQRAQQEVQALTAQRTFTADIIRAFEMQRRPTTKQQAFIDQWQSKGYKLEMITYAYELCVESIDKLNFSYIDKILATWENEGLTSREAVDAARAKRSSSPDTDTHSYSLEDYKQLMNNF</sequence>
<proteinExistence type="inferred from homology"/>
<dbReference type="InterPro" id="IPR034829">
    <property type="entry name" value="DnaD-like_sf"/>
</dbReference>
<dbReference type="PANTHER" id="PTHR37293">
    <property type="entry name" value="PHAGE REPLICATION PROTEIN-RELATED"/>
    <property type="match status" value="1"/>
</dbReference>
<dbReference type="InterPro" id="IPR053162">
    <property type="entry name" value="DnaD"/>
</dbReference>
<reference evidence="4" key="1">
    <citation type="submission" date="2010-03" db="EMBL/GenBank/DDBJ databases">
        <title>The genome sequence of Ruminococcus sp. 18P13.</title>
        <authorList>
            <consortium name="metaHIT consortium -- http://www.metahit.eu/"/>
            <person name="Pajon A."/>
            <person name="Turner K."/>
            <person name="Parkhill J."/>
            <person name="Bernalier A."/>
        </authorList>
    </citation>
    <scope>NUCLEOTIDE SEQUENCE [LARGE SCALE GENOMIC DNA]</scope>
    <source>
        <strain evidence="4">Type strain: 18P13</strain>
    </source>
</reference>
<evidence type="ECO:0000313" key="5">
    <source>
        <dbReference type="Proteomes" id="UP000007054"/>
    </source>
</evidence>
<gene>
    <name evidence="4" type="ordered locus">RUM_13180</name>
</gene>
<accession>D4LCU9</accession>
<dbReference type="HOGENOM" id="CLU_050990_0_0_9"/>
<dbReference type="PIRSF" id="PIRSF033722">
    <property type="entry name" value="DnaD_CA_C3587_prd"/>
    <property type="match status" value="1"/>
</dbReference>
<dbReference type="EMBL" id="FP929052">
    <property type="protein sequence ID" value="CBL17444.1"/>
    <property type="molecule type" value="Genomic_DNA"/>
</dbReference>
<feature type="region of interest" description="Disordered" evidence="2">
    <location>
        <begin position="80"/>
        <end position="108"/>
    </location>
</feature>
<dbReference type="PANTHER" id="PTHR37293:SF5">
    <property type="entry name" value="DNA REPLICATION PROTEIN"/>
    <property type="match status" value="1"/>
</dbReference>
<comment type="similarity">
    <text evidence="1">Belongs to the DnaB/DnaD family.</text>
</comment>
<evidence type="ECO:0000256" key="2">
    <source>
        <dbReference type="SAM" id="MobiDB-lite"/>
    </source>
</evidence>
<protein>
    <submittedName>
        <fullName evidence="4">DnaD and phage-associated domain</fullName>
    </submittedName>
</protein>
<dbReference type="STRING" id="213810.RUM_13180"/>
<evidence type="ECO:0000313" key="4">
    <source>
        <dbReference type="EMBL" id="CBL17444.1"/>
    </source>
</evidence>
<reference evidence="4" key="2">
    <citation type="submission" date="2010-03" db="EMBL/GenBank/DDBJ databases">
        <authorList>
            <person name="Pajon A."/>
        </authorList>
    </citation>
    <scope>NUCLEOTIDE SEQUENCE</scope>
    <source>
        <strain evidence="4">Type strain: 18P13</strain>
    </source>
</reference>
<organism evidence="4 5">
    <name type="scientific">Ruminococcus champanellensis (strain DSM 18848 / JCM 17042 / KCTC 15320 / 18P13)</name>
    <dbReference type="NCBI Taxonomy" id="213810"/>
    <lineage>
        <taxon>Bacteria</taxon>
        <taxon>Bacillati</taxon>
        <taxon>Bacillota</taxon>
        <taxon>Clostridia</taxon>
        <taxon>Eubacteriales</taxon>
        <taxon>Oscillospiraceae</taxon>
        <taxon>Ruminococcus</taxon>
    </lineage>
</organism>
<dbReference type="Gene3D" id="1.10.10.630">
    <property type="entry name" value="DnaD domain-like"/>
    <property type="match status" value="2"/>
</dbReference>